<accession>A0A6G0VHQ5</accession>
<gene>
    <name evidence="1" type="ORF">FWK35_00038128</name>
</gene>
<reference evidence="1 2" key="1">
    <citation type="submission" date="2019-08" db="EMBL/GenBank/DDBJ databases">
        <title>Whole genome of Aphis craccivora.</title>
        <authorList>
            <person name="Voronova N.V."/>
            <person name="Shulinski R.S."/>
            <person name="Bandarenka Y.V."/>
            <person name="Zhorov D.G."/>
            <person name="Warner D."/>
        </authorList>
    </citation>
    <scope>NUCLEOTIDE SEQUENCE [LARGE SCALE GENOMIC DNA]</scope>
    <source>
        <strain evidence="1">180601</strain>
        <tissue evidence="1">Whole Body</tissue>
    </source>
</reference>
<name>A0A6G0VHQ5_APHCR</name>
<keyword evidence="2" id="KW-1185">Reference proteome</keyword>
<protein>
    <submittedName>
        <fullName evidence="1">Uncharacterized protein</fullName>
    </submittedName>
</protein>
<evidence type="ECO:0000313" key="2">
    <source>
        <dbReference type="Proteomes" id="UP000478052"/>
    </source>
</evidence>
<dbReference type="Proteomes" id="UP000478052">
    <property type="component" value="Unassembled WGS sequence"/>
</dbReference>
<organism evidence="1 2">
    <name type="scientific">Aphis craccivora</name>
    <name type="common">Cowpea aphid</name>
    <dbReference type="NCBI Taxonomy" id="307492"/>
    <lineage>
        <taxon>Eukaryota</taxon>
        <taxon>Metazoa</taxon>
        <taxon>Ecdysozoa</taxon>
        <taxon>Arthropoda</taxon>
        <taxon>Hexapoda</taxon>
        <taxon>Insecta</taxon>
        <taxon>Pterygota</taxon>
        <taxon>Neoptera</taxon>
        <taxon>Paraneoptera</taxon>
        <taxon>Hemiptera</taxon>
        <taxon>Sternorrhyncha</taxon>
        <taxon>Aphidomorpha</taxon>
        <taxon>Aphidoidea</taxon>
        <taxon>Aphididae</taxon>
        <taxon>Aphidini</taxon>
        <taxon>Aphis</taxon>
        <taxon>Aphis</taxon>
    </lineage>
</organism>
<proteinExistence type="predicted"/>
<comment type="caution">
    <text evidence="1">The sequence shown here is derived from an EMBL/GenBank/DDBJ whole genome shotgun (WGS) entry which is preliminary data.</text>
</comment>
<dbReference type="AlphaFoldDB" id="A0A6G0VHQ5"/>
<dbReference type="EMBL" id="VUJU01017663">
    <property type="protein sequence ID" value="KAF0682215.1"/>
    <property type="molecule type" value="Genomic_DNA"/>
</dbReference>
<sequence>MLTDKRYSFTEEKLEMHMIIHFNNK</sequence>
<evidence type="ECO:0000313" key="1">
    <source>
        <dbReference type="EMBL" id="KAF0682215.1"/>
    </source>
</evidence>